<organism evidence="5 6">
    <name type="scientific">Geotrichum candidum</name>
    <name type="common">Oospora lactis</name>
    <name type="synonym">Dipodascus geotrichum</name>
    <dbReference type="NCBI Taxonomy" id="1173061"/>
    <lineage>
        <taxon>Eukaryota</taxon>
        <taxon>Fungi</taxon>
        <taxon>Dikarya</taxon>
        <taxon>Ascomycota</taxon>
        <taxon>Saccharomycotina</taxon>
        <taxon>Dipodascomycetes</taxon>
        <taxon>Dipodascales</taxon>
        <taxon>Dipodascaceae</taxon>
        <taxon>Geotrichum</taxon>
    </lineage>
</organism>
<evidence type="ECO:0000313" key="6">
    <source>
        <dbReference type="Proteomes" id="UP000242525"/>
    </source>
</evidence>
<accession>A0A0J9XC95</accession>
<dbReference type="STRING" id="1173061.A0A0J9XC95"/>
<keyword evidence="6" id="KW-1185">Reference proteome</keyword>
<sequence length="365" mass="41341">MVNVKILAIVFLVFVIDVVLGYSNLQISEIKQLARLTKDQRPLHPKNANGYLEPILQVRIPGTEGSANVRKHFSNFFETLSPEWKLEFDSFVSGTPLFAKVNFTNVIATRDPPGVASESIKRLSLVAHYDSKIEPQGFIGAIDSAVPCALIMYTVKQIDDIMTQAWKDGSKSNLGLEIIFLDGEEAFETWTDEDSIYGARHLADRWSKEFHTSKDGSKSTTRLDNIDIFMLLDLLGAANPSIYSFYQNTHWAHNNLREIETKLRKQKLTKTRRSEPKWFRRPPQFAAANGLGDDHVPFLRKGVPILHVIPVPFPQTWHNIADDGDHLDLNVIHDWSLILTIFAAEYLDLSGNIIIPKPGFEFDDL</sequence>
<dbReference type="GO" id="GO:0008270">
    <property type="term" value="F:zinc ion binding"/>
    <property type="evidence" value="ECO:0007669"/>
    <property type="project" value="TreeGrafter"/>
</dbReference>
<dbReference type="PANTHER" id="PTHR12283">
    <property type="entry name" value="GLUTAMINYL-PEPTIDE CYCLOTRANSFERASE"/>
    <property type="match status" value="1"/>
</dbReference>
<evidence type="ECO:0000259" key="4">
    <source>
        <dbReference type="Pfam" id="PF04389"/>
    </source>
</evidence>
<dbReference type="EC" id="3.4.-.-" evidence="3"/>
<dbReference type="PANTHER" id="PTHR12283:SF6">
    <property type="entry name" value="GLUTAMINYL-PEPTIDE CYCLOTRANSFERASE-RELATED"/>
    <property type="match status" value="1"/>
</dbReference>
<evidence type="ECO:0000313" key="5">
    <source>
        <dbReference type="EMBL" id="CDO54458.1"/>
    </source>
</evidence>
<gene>
    <name evidence="5" type="ORF">BN980_GECA07s05125g</name>
</gene>
<evidence type="ECO:0000256" key="2">
    <source>
        <dbReference type="ARBA" id="ARBA00023315"/>
    </source>
</evidence>
<keyword evidence="2" id="KW-0012">Acyltransferase</keyword>
<proteinExistence type="inferred from homology"/>
<dbReference type="SUPFAM" id="SSF53187">
    <property type="entry name" value="Zn-dependent exopeptidases"/>
    <property type="match status" value="1"/>
</dbReference>
<comment type="similarity">
    <text evidence="3">Belongs to the peptidase M28 family.</text>
</comment>
<reference evidence="5" key="1">
    <citation type="submission" date="2014-03" db="EMBL/GenBank/DDBJ databases">
        <authorList>
            <person name="Casaregola S."/>
        </authorList>
    </citation>
    <scope>NUCLEOTIDE SEQUENCE [LARGE SCALE GENOMIC DNA]</scope>
    <source>
        <strain evidence="5">CLIB 918</strain>
    </source>
</reference>
<dbReference type="GO" id="GO:0016603">
    <property type="term" value="F:glutaminyl-peptide cyclotransferase activity"/>
    <property type="evidence" value="ECO:0007669"/>
    <property type="project" value="InterPro"/>
</dbReference>
<feature type="chain" id="PRO_5005120577" description="Peptide hydrolase" evidence="3">
    <location>
        <begin position="22"/>
        <end position="365"/>
    </location>
</feature>
<protein>
    <recommendedName>
        <fullName evidence="3">Peptide hydrolase</fullName>
        <ecNumber evidence="3">3.4.-.-</ecNumber>
    </recommendedName>
</protein>
<dbReference type="InterPro" id="IPR040234">
    <property type="entry name" value="QC/QCL"/>
</dbReference>
<keyword evidence="3" id="KW-0479">Metal-binding</keyword>
<keyword evidence="3" id="KW-0732">Signal</keyword>
<evidence type="ECO:0000256" key="1">
    <source>
        <dbReference type="ARBA" id="ARBA00022679"/>
    </source>
</evidence>
<comment type="caution">
    <text evidence="5">The sequence shown here is derived from an EMBL/GenBank/DDBJ whole genome shotgun (WGS) entry which is preliminary data.</text>
</comment>
<dbReference type="OrthoDB" id="3907302at2759"/>
<name>A0A0J9XC95_GEOCN</name>
<dbReference type="InterPro" id="IPR007484">
    <property type="entry name" value="Peptidase_M28"/>
</dbReference>
<dbReference type="CDD" id="cd03880">
    <property type="entry name" value="M28_QC_like"/>
    <property type="match status" value="1"/>
</dbReference>
<dbReference type="Pfam" id="PF04389">
    <property type="entry name" value="Peptidase_M28"/>
    <property type="match status" value="1"/>
</dbReference>
<feature type="signal peptide" evidence="3">
    <location>
        <begin position="1"/>
        <end position="21"/>
    </location>
</feature>
<dbReference type="GO" id="GO:0008233">
    <property type="term" value="F:peptidase activity"/>
    <property type="evidence" value="ECO:0007669"/>
    <property type="project" value="UniProtKB-KW"/>
</dbReference>
<dbReference type="EMBL" id="CCBN010000007">
    <property type="protein sequence ID" value="CDO54458.1"/>
    <property type="molecule type" value="Genomic_DNA"/>
</dbReference>
<dbReference type="Gene3D" id="3.40.630.10">
    <property type="entry name" value="Zn peptidases"/>
    <property type="match status" value="1"/>
</dbReference>
<dbReference type="Proteomes" id="UP000242525">
    <property type="component" value="Unassembled WGS sequence"/>
</dbReference>
<dbReference type="InterPro" id="IPR037457">
    <property type="entry name" value="M28_QC"/>
</dbReference>
<keyword evidence="1" id="KW-0808">Transferase</keyword>
<dbReference type="AlphaFoldDB" id="A0A0J9XC95"/>
<keyword evidence="3" id="KW-0862">Zinc</keyword>
<keyword evidence="3" id="KW-0645">Protease</keyword>
<feature type="domain" description="Peptidase M28" evidence="4">
    <location>
        <begin position="105"/>
        <end position="338"/>
    </location>
</feature>
<evidence type="ECO:0000256" key="3">
    <source>
        <dbReference type="RuleBase" id="RU361240"/>
    </source>
</evidence>
<keyword evidence="3" id="KW-0378">Hydrolase</keyword>
<dbReference type="GO" id="GO:0006508">
    <property type="term" value="P:proteolysis"/>
    <property type="evidence" value="ECO:0007669"/>
    <property type="project" value="UniProtKB-KW"/>
</dbReference>